<organism evidence="2 3">
    <name type="scientific">Prorocentrum cordatum</name>
    <dbReference type="NCBI Taxonomy" id="2364126"/>
    <lineage>
        <taxon>Eukaryota</taxon>
        <taxon>Sar</taxon>
        <taxon>Alveolata</taxon>
        <taxon>Dinophyceae</taxon>
        <taxon>Prorocentrales</taxon>
        <taxon>Prorocentraceae</taxon>
        <taxon>Prorocentrum</taxon>
    </lineage>
</organism>
<feature type="non-terminal residue" evidence="2">
    <location>
        <position position="1361"/>
    </location>
</feature>
<evidence type="ECO:0000313" key="2">
    <source>
        <dbReference type="EMBL" id="CAK0848294.1"/>
    </source>
</evidence>
<name>A0ABN9TQS0_9DINO</name>
<evidence type="ECO:0000256" key="1">
    <source>
        <dbReference type="SAM" id="MobiDB-lite"/>
    </source>
</evidence>
<protein>
    <recommendedName>
        <fullName evidence="4">RNA-directed RNA polymerase</fullName>
    </recommendedName>
</protein>
<evidence type="ECO:0000313" key="3">
    <source>
        <dbReference type="Proteomes" id="UP001189429"/>
    </source>
</evidence>
<gene>
    <name evidence="2" type="ORF">PCOR1329_LOCUS41270</name>
</gene>
<dbReference type="Proteomes" id="UP001189429">
    <property type="component" value="Unassembled WGS sequence"/>
</dbReference>
<proteinExistence type="predicted"/>
<feature type="region of interest" description="Disordered" evidence="1">
    <location>
        <begin position="445"/>
        <end position="474"/>
    </location>
</feature>
<accession>A0ABN9TQS0</accession>
<comment type="caution">
    <text evidence="2">The sequence shown here is derived from an EMBL/GenBank/DDBJ whole genome shotgun (WGS) entry which is preliminary data.</text>
</comment>
<reference evidence="2" key="1">
    <citation type="submission" date="2023-10" db="EMBL/GenBank/DDBJ databases">
        <authorList>
            <person name="Chen Y."/>
            <person name="Shah S."/>
            <person name="Dougan E. K."/>
            <person name="Thang M."/>
            <person name="Chan C."/>
        </authorList>
    </citation>
    <scope>NUCLEOTIDE SEQUENCE [LARGE SCALE GENOMIC DNA]</scope>
</reference>
<feature type="region of interest" description="Disordered" evidence="1">
    <location>
        <begin position="259"/>
        <end position="287"/>
    </location>
</feature>
<feature type="compositionally biased region" description="Basic and acidic residues" evidence="1">
    <location>
        <begin position="456"/>
        <end position="472"/>
    </location>
</feature>
<feature type="region of interest" description="Disordered" evidence="1">
    <location>
        <begin position="1071"/>
        <end position="1090"/>
    </location>
</feature>
<dbReference type="EMBL" id="CAUYUJ010014965">
    <property type="protein sequence ID" value="CAK0848294.1"/>
    <property type="molecule type" value="Genomic_DNA"/>
</dbReference>
<sequence length="1361" mass="150185">MALLPRDEGLEWWRRLLPGQRLVARYSDDQVDHERVLLYPSLPPGTWAALAPDGDEYEEDYTGASPQTGPEGAALMPAGGDAPEGWPRPIYRFRTALSVEELKAAIVRGRALVEERLPGIAPRPPAEVACPDDRLVEWADFFGEARRPAVLRLRGKQPLAPLEGDRVRVVAEPTASAAVGTTVDSSDDRFVPATALVGLFMFPEGPRRVEALLAGDLPGNAARRRRDMGLSDFPAAESDREGVAPAGMADLRERLGRSVGAGGAARPNKVGGTATPPHGAGGGDGGDLRILEVDYDAQGERYKPFRTACRESSQETFPDQPIEGPASALTVCKNMERTSGDPRSWLRDFLRSKGIGDNDREAHEMRVLCDLLFWAAVYDQVNLGGLMCLETAARRIAGLVAVYSDPAKPVWGRARLCTGAASSDDIAGQALLQFATRKIKEQQGAHAVLSHGKGPQRTEGDGTTDDGGKGRELLPLPRWRLPELPVADSVRSMALRRRERLVFKMGNEAVDALNWLAGFRDGLAYFDPDPMQLEVLERICELASRRYPGPGALSESARFLKGHPERMLRADSPFSTVTPYFDPALKRSAKTYRQFISDLRRRGSVGSEEAERLLGSYSLHVGLADVKDCFHWLRLPGWLSEYFCLPVVPAHLLGAEGQIWEGRTLERHDQVSPCWAVFPMGFTRSLWAAQRINEYQASSICPQLRESPLTDLGRPPFFGPGAPKGRVSHCACVDNPGAASTDEPIVTDAIAQLVEGFDQRGLLLRGSSVGTEVEALGAEVSGALWKTRVAQKRFWLIRQALNGLPRRRRFTGWTVEALVGHCAYAGLLSGTLSAFHTVYSFMRKSYAEPRMLRLGARQEFEAFRGLLIFLESDWTLQWNDLVVATDSSLEAGAVSTTRWPRSLVAEVGRAQERARFRGPAAVETDGAAGGAPAARRVAREAALEAAGFWRDADGERRLAEGAIDDDEQAAAWEAGPPFPEVPAAGLASSRWRAKQVQRWRFEEGILIKVRRFQAYCLARNLKVSVRPTAAQRAQDWQARLSLAELPPAPKLPEHERDLQALPQDWSRPIVAGSDDGSITSDDQQVVPAGERRERELLRKAARRRRAYGAEASQDSTAAEGQTFLGRRSVFGPARNRYAQELEAFLVYCDQGPPRAWTTASEVDEAMVDYMHHLFFEGHESAKGDQVMAGPMHRFPEFSRQGAAKTPRAWRCLRGWRKLAPGRSRRAWPLALWRGLAWRMVVRGALQMAVFLLAMVSGYFRPSHLLTLTTGNIIAPAMGACGWRSLLLFPDDKPQRGKTGLSDVGVMLDSGRFQCAMPIFRELARGDPEEKVWAFSYPEFLAAFKKALSDLQIREHIVPYQA</sequence>
<feature type="region of interest" description="Disordered" evidence="1">
    <location>
        <begin position="49"/>
        <end position="74"/>
    </location>
</feature>
<keyword evidence="3" id="KW-1185">Reference proteome</keyword>
<evidence type="ECO:0008006" key="4">
    <source>
        <dbReference type="Google" id="ProtNLM"/>
    </source>
</evidence>